<sequence length="197" mass="22256">MAKLYFRYGAMGSSKSAQALITKFNYEEKDMQVWLMKPAVDTRDGEGVVKSRIGLEAPAYVVTADVDLFALFQKGEREKQFYDVIIADEAQFFQPEQIDQLRDIVDTYNVPVFCYGLRTDFRTKLFPGSARLLEIADSITELKTVCSCGSKAIVNARLDGEGHVITEGEQVMLGGNESYEPMCYKCWKKALEKEKEA</sequence>
<proteinExistence type="inferred from homology"/>
<evidence type="ECO:0000256" key="5">
    <source>
        <dbReference type="ARBA" id="ARBA00022741"/>
    </source>
</evidence>
<reference evidence="13 14" key="1">
    <citation type="submission" date="2016-11" db="EMBL/GenBank/DDBJ databases">
        <authorList>
            <person name="Jaros S."/>
            <person name="Januszkiewicz K."/>
            <person name="Wedrychowicz H."/>
        </authorList>
    </citation>
    <scope>NUCLEOTIDE SEQUENCE [LARGE SCALE GENOMIC DNA]</scope>
    <source>
        <strain evidence="13 14">DSM 14214</strain>
    </source>
</reference>
<dbReference type="GO" id="GO:0005524">
    <property type="term" value="F:ATP binding"/>
    <property type="evidence" value="ECO:0007669"/>
    <property type="project" value="UniProtKB-UniRule"/>
</dbReference>
<dbReference type="NCBIfam" id="NF003300">
    <property type="entry name" value="PRK04296.1-5"/>
    <property type="match status" value="1"/>
</dbReference>
<evidence type="ECO:0000256" key="11">
    <source>
        <dbReference type="RuleBase" id="RU000544"/>
    </source>
</evidence>
<dbReference type="Gene3D" id="3.30.60.20">
    <property type="match status" value="1"/>
</dbReference>
<dbReference type="InterPro" id="IPR027417">
    <property type="entry name" value="P-loop_NTPase"/>
</dbReference>
<keyword evidence="6 8" id="KW-0418">Kinase</keyword>
<feature type="binding site" evidence="8">
    <location>
        <position position="186"/>
    </location>
    <ligand>
        <name>Zn(2+)</name>
        <dbReference type="ChEBI" id="CHEBI:29105"/>
    </ligand>
</feature>
<feature type="binding site" evidence="8">
    <location>
        <position position="148"/>
    </location>
    <ligand>
        <name>Zn(2+)</name>
        <dbReference type="ChEBI" id="CHEBI:29105"/>
    </ligand>
</feature>
<dbReference type="EC" id="2.7.1.21" evidence="2 8"/>
<comment type="caution">
    <text evidence="8">Lacks conserved residue(s) required for the propagation of feature annotation.</text>
</comment>
<dbReference type="PIRSF" id="PIRSF035805">
    <property type="entry name" value="TK_cell"/>
    <property type="match status" value="1"/>
</dbReference>
<dbReference type="GO" id="GO:0004797">
    <property type="term" value="F:thymidine kinase activity"/>
    <property type="evidence" value="ECO:0007669"/>
    <property type="project" value="UniProtKB-UniRule"/>
</dbReference>
<evidence type="ECO:0000313" key="13">
    <source>
        <dbReference type="EMBL" id="SHJ85953.1"/>
    </source>
</evidence>
<keyword evidence="4 8" id="KW-0808">Transferase</keyword>
<gene>
    <name evidence="8" type="primary">tdk</name>
    <name evidence="13" type="ORF">SAMN02745138_00671</name>
</gene>
<dbReference type="SUPFAM" id="SSF57716">
    <property type="entry name" value="Glucocorticoid receptor-like (DNA-binding domain)"/>
    <property type="match status" value="1"/>
</dbReference>
<dbReference type="PANTHER" id="PTHR11441">
    <property type="entry name" value="THYMIDINE KINASE"/>
    <property type="match status" value="1"/>
</dbReference>
<keyword evidence="8" id="KW-0963">Cytoplasm</keyword>
<comment type="catalytic activity">
    <reaction evidence="8 11">
        <text>thymidine + ATP = dTMP + ADP + H(+)</text>
        <dbReference type="Rhea" id="RHEA:19129"/>
        <dbReference type="ChEBI" id="CHEBI:15378"/>
        <dbReference type="ChEBI" id="CHEBI:17748"/>
        <dbReference type="ChEBI" id="CHEBI:30616"/>
        <dbReference type="ChEBI" id="CHEBI:63528"/>
        <dbReference type="ChEBI" id="CHEBI:456216"/>
        <dbReference type="EC" id="2.7.1.21"/>
    </reaction>
</comment>
<feature type="binding site" evidence="8">
    <location>
        <begin position="88"/>
        <end position="91"/>
    </location>
    <ligand>
        <name>ATP</name>
        <dbReference type="ChEBI" id="CHEBI:30616"/>
    </ligand>
</feature>
<feature type="active site" description="Proton acceptor" evidence="8 9">
    <location>
        <position position="89"/>
    </location>
</feature>
<keyword evidence="14" id="KW-1185">Reference proteome</keyword>
<dbReference type="Gene3D" id="3.40.50.300">
    <property type="entry name" value="P-loop containing nucleotide triphosphate hydrolases"/>
    <property type="match status" value="1"/>
</dbReference>
<dbReference type="GO" id="GO:0008270">
    <property type="term" value="F:zinc ion binding"/>
    <property type="evidence" value="ECO:0007669"/>
    <property type="project" value="UniProtKB-UniRule"/>
</dbReference>
<dbReference type="Proteomes" id="UP000183975">
    <property type="component" value="Unassembled WGS sequence"/>
</dbReference>
<dbReference type="AlphaFoldDB" id="A0A1M6MRQ0"/>
<dbReference type="GO" id="GO:0046104">
    <property type="term" value="P:thymidine metabolic process"/>
    <property type="evidence" value="ECO:0007669"/>
    <property type="project" value="TreeGrafter"/>
</dbReference>
<feature type="binding site" evidence="8">
    <location>
        <position position="146"/>
    </location>
    <ligand>
        <name>Zn(2+)</name>
        <dbReference type="ChEBI" id="CHEBI:29105"/>
    </ligand>
</feature>
<dbReference type="GO" id="GO:0005829">
    <property type="term" value="C:cytosol"/>
    <property type="evidence" value="ECO:0007669"/>
    <property type="project" value="TreeGrafter"/>
</dbReference>
<feature type="binding site" evidence="10">
    <location>
        <begin position="171"/>
        <end position="174"/>
    </location>
    <ligand>
        <name>substrate</name>
    </ligand>
</feature>
<accession>A0A1M6MRQ0</accession>
<evidence type="ECO:0000256" key="8">
    <source>
        <dbReference type="HAMAP-Rule" id="MF_00124"/>
    </source>
</evidence>
<dbReference type="SUPFAM" id="SSF52540">
    <property type="entry name" value="P-loop containing nucleoside triphosphate hydrolases"/>
    <property type="match status" value="1"/>
</dbReference>
<feature type="binding site" evidence="8">
    <location>
        <position position="183"/>
    </location>
    <ligand>
        <name>Zn(2+)</name>
        <dbReference type="ChEBI" id="CHEBI:29105"/>
    </ligand>
</feature>
<keyword evidence="8" id="KW-0479">Metal-binding</keyword>
<comment type="similarity">
    <text evidence="1 8 12">Belongs to the thymidine kinase family.</text>
</comment>
<evidence type="ECO:0000256" key="10">
    <source>
        <dbReference type="PIRSR" id="PIRSR035805-2"/>
    </source>
</evidence>
<comment type="subunit">
    <text evidence="8">Homotetramer.</text>
</comment>
<dbReference type="Pfam" id="PF00265">
    <property type="entry name" value="TK"/>
    <property type="match status" value="1"/>
</dbReference>
<dbReference type="OrthoDB" id="9781579at2"/>
<comment type="subcellular location">
    <subcellularLocation>
        <location evidence="8">Cytoplasm</location>
    </subcellularLocation>
</comment>
<evidence type="ECO:0000256" key="3">
    <source>
        <dbReference type="ARBA" id="ARBA00022634"/>
    </source>
</evidence>
<keyword evidence="3 8" id="KW-0237">DNA synthesis</keyword>
<protein>
    <recommendedName>
        <fullName evidence="2 8">Thymidine kinase</fullName>
        <ecNumber evidence="2 8">2.7.1.21</ecNumber>
    </recommendedName>
</protein>
<dbReference type="PANTHER" id="PTHR11441:SF0">
    <property type="entry name" value="THYMIDINE KINASE, CYTOSOLIC"/>
    <property type="match status" value="1"/>
</dbReference>
<dbReference type="RefSeq" id="WP_072849146.1">
    <property type="nucleotide sequence ID" value="NZ_FRAH01000007.1"/>
</dbReference>
<evidence type="ECO:0000313" key="14">
    <source>
        <dbReference type="Proteomes" id="UP000183975"/>
    </source>
</evidence>
<keyword evidence="5 8" id="KW-0547">Nucleotide-binding</keyword>
<dbReference type="EMBL" id="FRAH01000007">
    <property type="protein sequence ID" value="SHJ85953.1"/>
    <property type="molecule type" value="Genomic_DNA"/>
</dbReference>
<feature type="binding site" evidence="10">
    <location>
        <position position="179"/>
    </location>
    <ligand>
        <name>substrate</name>
    </ligand>
</feature>
<dbReference type="GO" id="GO:0071897">
    <property type="term" value="P:DNA biosynthetic process"/>
    <property type="evidence" value="ECO:0007669"/>
    <property type="project" value="UniProtKB-KW"/>
</dbReference>
<dbReference type="HAMAP" id="MF_00124">
    <property type="entry name" value="Thymidine_kinase"/>
    <property type="match status" value="1"/>
</dbReference>
<evidence type="ECO:0000256" key="7">
    <source>
        <dbReference type="ARBA" id="ARBA00022840"/>
    </source>
</evidence>
<evidence type="ECO:0000256" key="6">
    <source>
        <dbReference type="ARBA" id="ARBA00022777"/>
    </source>
</evidence>
<evidence type="ECO:0000256" key="2">
    <source>
        <dbReference type="ARBA" id="ARBA00012118"/>
    </source>
</evidence>
<keyword evidence="7 8" id="KW-0067">ATP-binding</keyword>
<evidence type="ECO:0000256" key="9">
    <source>
        <dbReference type="PIRSR" id="PIRSR035805-1"/>
    </source>
</evidence>
<evidence type="ECO:0000256" key="4">
    <source>
        <dbReference type="ARBA" id="ARBA00022679"/>
    </source>
</evidence>
<dbReference type="InterPro" id="IPR001267">
    <property type="entry name" value="Thymidine_kinase"/>
</dbReference>
<organism evidence="13 14">
    <name type="scientific">Anaerotignum lactatifermentans DSM 14214</name>
    <dbReference type="NCBI Taxonomy" id="1121323"/>
    <lineage>
        <taxon>Bacteria</taxon>
        <taxon>Bacillati</taxon>
        <taxon>Bacillota</taxon>
        <taxon>Clostridia</taxon>
        <taxon>Lachnospirales</taxon>
        <taxon>Anaerotignaceae</taxon>
        <taxon>Anaerotignum</taxon>
    </lineage>
</organism>
<keyword evidence="8" id="KW-0862">Zinc</keyword>
<evidence type="ECO:0000256" key="12">
    <source>
        <dbReference type="RuleBase" id="RU004165"/>
    </source>
</evidence>
<name>A0A1M6MRQ0_9FIRM</name>
<evidence type="ECO:0000256" key="1">
    <source>
        <dbReference type="ARBA" id="ARBA00007587"/>
    </source>
</evidence>